<gene>
    <name evidence="1" type="ORF">UFOPK1762_01311</name>
</gene>
<sequence>MSVDSEAQPTTSLIRLQIHLAARGGCRDQLSARVRDIALAADCGENVSITLLTEVDNDPFPAANPLCRPFDVVLEVETDSISGLGSFLNAIQDFGDRVAELSHLDLSAALVGAPQKLIQSTPPPLRYLYLMRRKAQTTHDAYIDYYFHNHSNFGFITPNISGYTQFHVDAAMSSEAAKRLGVGTTVVDSVSELSIESLDLFFEGIGDGRLGIEAAEDEARFVDRDNSVSFLCSAETIVP</sequence>
<dbReference type="AlphaFoldDB" id="A0A6J6FP11"/>
<dbReference type="InterPro" id="IPR011008">
    <property type="entry name" value="Dimeric_a/b-barrel"/>
</dbReference>
<proteinExistence type="predicted"/>
<dbReference type="SUPFAM" id="SSF54909">
    <property type="entry name" value="Dimeric alpha+beta barrel"/>
    <property type="match status" value="1"/>
</dbReference>
<accession>A0A6J6FP11</accession>
<name>A0A6J6FP11_9ZZZZ</name>
<evidence type="ECO:0000313" key="1">
    <source>
        <dbReference type="EMBL" id="CAB4590497.1"/>
    </source>
</evidence>
<organism evidence="1">
    <name type="scientific">freshwater metagenome</name>
    <dbReference type="NCBI Taxonomy" id="449393"/>
    <lineage>
        <taxon>unclassified sequences</taxon>
        <taxon>metagenomes</taxon>
        <taxon>ecological metagenomes</taxon>
    </lineage>
</organism>
<dbReference type="EMBL" id="CAEZTY010000053">
    <property type="protein sequence ID" value="CAB4590497.1"/>
    <property type="molecule type" value="Genomic_DNA"/>
</dbReference>
<dbReference type="Gene3D" id="3.30.70.100">
    <property type="match status" value="1"/>
</dbReference>
<reference evidence="1" key="1">
    <citation type="submission" date="2020-05" db="EMBL/GenBank/DDBJ databases">
        <authorList>
            <person name="Chiriac C."/>
            <person name="Salcher M."/>
            <person name="Ghai R."/>
            <person name="Kavagutti S V."/>
        </authorList>
    </citation>
    <scope>NUCLEOTIDE SEQUENCE</scope>
</reference>
<protein>
    <submittedName>
        <fullName evidence="1">Unannotated protein</fullName>
    </submittedName>
</protein>